<keyword evidence="2" id="KW-1185">Reference proteome</keyword>
<accession>A0ABX2T6R6</accession>
<evidence type="ECO:0000313" key="1">
    <source>
        <dbReference type="EMBL" id="NYZ18843.1"/>
    </source>
</evidence>
<sequence length="113" mass="11584">MIQAGIPADALLPLFTLLGVLDADHSRALDIRGPGFQDIGMDEARLLDALAAAQAGEDDAAMDVLEHWLPLVALCIAAAAARDLGAALARAGLWLPGGRSGAGFGWPVLMAAE</sequence>
<comment type="caution">
    <text evidence="1">The sequence shown here is derived from an EMBL/GenBank/DDBJ whole genome shotgun (WGS) entry which is preliminary data.</text>
</comment>
<dbReference type="EMBL" id="JABFDB010000001">
    <property type="protein sequence ID" value="NYZ18843.1"/>
    <property type="molecule type" value="Genomic_DNA"/>
</dbReference>
<reference evidence="1 2" key="1">
    <citation type="submission" date="2020-05" db="EMBL/GenBank/DDBJ databases">
        <title>Azospirillum oleiclasticum sp. nov, a nitrogen-fixing and heavy crude oil-emulsifying bacterium isolated from the crude oil of Yumen Oilfield.</title>
        <authorList>
            <person name="Wu D."/>
            <person name="Cai M."/>
            <person name="Zhang X."/>
        </authorList>
    </citation>
    <scope>NUCLEOTIDE SEQUENCE [LARGE SCALE GENOMIC DNA]</scope>
    <source>
        <strain evidence="1 2">ROY-1-1-2</strain>
    </source>
</reference>
<gene>
    <name evidence="1" type="ORF">HND93_03900</name>
</gene>
<dbReference type="Proteomes" id="UP000584642">
    <property type="component" value="Unassembled WGS sequence"/>
</dbReference>
<organism evidence="1 2">
    <name type="scientific">Azospirillum oleiclasticum</name>
    <dbReference type="NCBI Taxonomy" id="2735135"/>
    <lineage>
        <taxon>Bacteria</taxon>
        <taxon>Pseudomonadati</taxon>
        <taxon>Pseudomonadota</taxon>
        <taxon>Alphaproteobacteria</taxon>
        <taxon>Rhodospirillales</taxon>
        <taxon>Azospirillaceae</taxon>
        <taxon>Azospirillum</taxon>
    </lineage>
</organism>
<name>A0ABX2T6R6_9PROT</name>
<evidence type="ECO:0000313" key="2">
    <source>
        <dbReference type="Proteomes" id="UP000584642"/>
    </source>
</evidence>
<protein>
    <submittedName>
        <fullName evidence="1">Uncharacterized protein</fullName>
    </submittedName>
</protein>
<proteinExistence type="predicted"/>
<dbReference type="RefSeq" id="WP_180280551.1">
    <property type="nucleotide sequence ID" value="NZ_JABFDB010000001.1"/>
</dbReference>